<dbReference type="OrthoDB" id="2013098at2759"/>
<dbReference type="EMBL" id="SZYD01000017">
    <property type="protein sequence ID" value="KAD3068150.1"/>
    <property type="molecule type" value="Genomic_DNA"/>
</dbReference>
<gene>
    <name evidence="2" type="ORF">E3N88_36030</name>
</gene>
<organism evidence="2 3">
    <name type="scientific">Mikania micrantha</name>
    <name type="common">bitter vine</name>
    <dbReference type="NCBI Taxonomy" id="192012"/>
    <lineage>
        <taxon>Eukaryota</taxon>
        <taxon>Viridiplantae</taxon>
        <taxon>Streptophyta</taxon>
        <taxon>Embryophyta</taxon>
        <taxon>Tracheophyta</taxon>
        <taxon>Spermatophyta</taxon>
        <taxon>Magnoliopsida</taxon>
        <taxon>eudicotyledons</taxon>
        <taxon>Gunneridae</taxon>
        <taxon>Pentapetalae</taxon>
        <taxon>asterids</taxon>
        <taxon>campanulids</taxon>
        <taxon>Asterales</taxon>
        <taxon>Asteraceae</taxon>
        <taxon>Asteroideae</taxon>
        <taxon>Heliantheae alliance</taxon>
        <taxon>Eupatorieae</taxon>
        <taxon>Mikania</taxon>
    </lineage>
</organism>
<sequence length="170" mass="18884">MAHPSNGSGFPEGANYKAEDQMWYLDTGATNHLSGNKELFTTLDTNVEGTVRFGDDSCVKVEGRGSILLECKTGDQNLLTNILNIPFLKSNILVWGKPMREDFSDKTTFIAEAPLDQVYGDLCGPFTPITATGNMYYFLIVDDNNMFMWGESSTPENSNKSVKRKESQDC</sequence>
<protein>
    <recommendedName>
        <fullName evidence="1">Retrovirus-related Pol polyprotein from transposon TNT 1-94-like beta-barrel domain-containing protein</fullName>
    </recommendedName>
</protein>
<proteinExistence type="predicted"/>
<feature type="domain" description="Retrovirus-related Pol polyprotein from transposon TNT 1-94-like beta-barrel" evidence="1">
    <location>
        <begin position="23"/>
        <end position="97"/>
    </location>
</feature>
<dbReference type="AlphaFoldDB" id="A0A5N6M2K1"/>
<comment type="caution">
    <text evidence="2">The sequence shown here is derived from an EMBL/GenBank/DDBJ whole genome shotgun (WGS) entry which is preliminary data.</text>
</comment>
<dbReference type="Proteomes" id="UP000326396">
    <property type="component" value="Linkage Group LG7"/>
</dbReference>
<keyword evidence="3" id="KW-1185">Reference proteome</keyword>
<dbReference type="Pfam" id="PF22936">
    <property type="entry name" value="Pol_BBD"/>
    <property type="match status" value="1"/>
</dbReference>
<evidence type="ECO:0000259" key="1">
    <source>
        <dbReference type="Pfam" id="PF22936"/>
    </source>
</evidence>
<evidence type="ECO:0000313" key="3">
    <source>
        <dbReference type="Proteomes" id="UP000326396"/>
    </source>
</evidence>
<reference evidence="2 3" key="1">
    <citation type="submission" date="2019-05" db="EMBL/GenBank/DDBJ databases">
        <title>Mikania micrantha, genome provides insights into the molecular mechanism of rapid growth.</title>
        <authorList>
            <person name="Liu B."/>
        </authorList>
    </citation>
    <scope>NUCLEOTIDE SEQUENCE [LARGE SCALE GENOMIC DNA]</scope>
    <source>
        <strain evidence="2">NLD-2019</strain>
        <tissue evidence="2">Leaf</tissue>
    </source>
</reference>
<accession>A0A5N6M2K1</accession>
<dbReference type="InterPro" id="IPR054722">
    <property type="entry name" value="PolX-like_BBD"/>
</dbReference>
<evidence type="ECO:0000313" key="2">
    <source>
        <dbReference type="EMBL" id="KAD3068150.1"/>
    </source>
</evidence>
<name>A0A5N6M2K1_9ASTR</name>